<comment type="caution">
    <text evidence="7">The sequence shown here is derived from an EMBL/GenBank/DDBJ whole genome shotgun (WGS) entry which is preliminary data.</text>
</comment>
<evidence type="ECO:0000313" key="8">
    <source>
        <dbReference type="Proteomes" id="UP000663828"/>
    </source>
</evidence>
<comment type="subcellular location">
    <subcellularLocation>
        <location evidence="1">Mitochondrion</location>
    </subcellularLocation>
</comment>
<evidence type="ECO:0000256" key="4">
    <source>
        <dbReference type="ARBA" id="ARBA00023128"/>
    </source>
</evidence>
<reference evidence="7" key="1">
    <citation type="submission" date="2021-02" db="EMBL/GenBank/DDBJ databases">
        <authorList>
            <person name="Nowell W R."/>
        </authorList>
    </citation>
    <scope>NUCLEOTIDE SEQUENCE</scope>
</reference>
<proteinExistence type="inferred from homology"/>
<dbReference type="AlphaFoldDB" id="A0A813V7K7"/>
<dbReference type="Gene3D" id="3.30.160.20">
    <property type="match status" value="1"/>
</dbReference>
<evidence type="ECO:0000259" key="6">
    <source>
        <dbReference type="Pfam" id="PF00472"/>
    </source>
</evidence>
<dbReference type="SUPFAM" id="SSF75620">
    <property type="entry name" value="Release factor"/>
    <property type="match status" value="1"/>
</dbReference>
<dbReference type="EMBL" id="CAJNOR010000199">
    <property type="protein sequence ID" value="CAF0837102.1"/>
    <property type="molecule type" value="Genomic_DNA"/>
</dbReference>
<feature type="compositionally biased region" description="Basic and acidic residues" evidence="5">
    <location>
        <begin position="154"/>
        <end position="163"/>
    </location>
</feature>
<sequence length="163" mass="18643">MTSSTLCFAKSIQRIACLGNRQARVSLRFVSTALPDSWYKRFPPIVEKDIEEKAIKGSGPGGQAINKTQNCCQIKHIPTGIVVSCQQTRFLEKNRLLARRQLQEKLDAYYNGEQGLVAQYKRERSEKREAKRSETKKTLEKKRAFKAQQDNDCNSEHDHPSNT</sequence>
<evidence type="ECO:0000256" key="5">
    <source>
        <dbReference type="SAM" id="MobiDB-lite"/>
    </source>
</evidence>
<feature type="domain" description="Prokaryotic-type class I peptide chain release factors" evidence="6">
    <location>
        <begin position="45"/>
        <end position="147"/>
    </location>
</feature>
<dbReference type="Proteomes" id="UP000663828">
    <property type="component" value="Unassembled WGS sequence"/>
</dbReference>
<keyword evidence="4" id="KW-0496">Mitochondrion</keyword>
<keyword evidence="3" id="KW-0809">Transit peptide</keyword>
<dbReference type="Pfam" id="PF00472">
    <property type="entry name" value="RF-1"/>
    <property type="match status" value="1"/>
</dbReference>
<dbReference type="PANTHER" id="PTHR46203:SF1">
    <property type="entry name" value="MITOCHONDRIAL TRANSLATION RELEASE FACTOR IN RESCUE"/>
    <property type="match status" value="1"/>
</dbReference>
<organism evidence="7 8">
    <name type="scientific">Adineta ricciae</name>
    <name type="common">Rotifer</name>
    <dbReference type="NCBI Taxonomy" id="249248"/>
    <lineage>
        <taxon>Eukaryota</taxon>
        <taxon>Metazoa</taxon>
        <taxon>Spiralia</taxon>
        <taxon>Gnathifera</taxon>
        <taxon>Rotifera</taxon>
        <taxon>Eurotatoria</taxon>
        <taxon>Bdelloidea</taxon>
        <taxon>Adinetida</taxon>
        <taxon>Adinetidae</taxon>
        <taxon>Adineta</taxon>
    </lineage>
</organism>
<feature type="region of interest" description="Disordered" evidence="5">
    <location>
        <begin position="121"/>
        <end position="163"/>
    </location>
</feature>
<dbReference type="InterPro" id="IPR045853">
    <property type="entry name" value="Pep_chain_release_fac_I_sf"/>
</dbReference>
<gene>
    <name evidence="7" type="ORF">XAT740_LOCUS4770</name>
</gene>
<evidence type="ECO:0000313" key="7">
    <source>
        <dbReference type="EMBL" id="CAF0837102.1"/>
    </source>
</evidence>
<protein>
    <recommendedName>
        <fullName evidence="6">Prokaryotic-type class I peptide chain release factors domain-containing protein</fullName>
    </recommendedName>
</protein>
<accession>A0A813V7K7</accession>
<keyword evidence="8" id="KW-1185">Reference proteome</keyword>
<dbReference type="PANTHER" id="PTHR46203">
    <property type="entry name" value="PROBABLE PEPTIDE CHAIN RELEASE FACTOR C12ORF65"/>
    <property type="match status" value="1"/>
</dbReference>
<dbReference type="GO" id="GO:0003747">
    <property type="term" value="F:translation release factor activity"/>
    <property type="evidence" value="ECO:0007669"/>
    <property type="project" value="InterPro"/>
</dbReference>
<name>A0A813V7K7_ADIRI</name>
<comment type="similarity">
    <text evidence="2">Belongs to the prokaryotic/mitochondrial release factor family.</text>
</comment>
<evidence type="ECO:0000256" key="1">
    <source>
        <dbReference type="ARBA" id="ARBA00004173"/>
    </source>
</evidence>
<evidence type="ECO:0000256" key="3">
    <source>
        <dbReference type="ARBA" id="ARBA00022946"/>
    </source>
</evidence>
<dbReference type="InterPro" id="IPR000352">
    <property type="entry name" value="Pep_chain_release_fac_I"/>
</dbReference>
<dbReference type="InterPro" id="IPR052405">
    <property type="entry name" value="Mito_Transl_Release_Factor"/>
</dbReference>
<feature type="compositionally biased region" description="Basic and acidic residues" evidence="5">
    <location>
        <begin position="121"/>
        <end position="142"/>
    </location>
</feature>
<dbReference type="GO" id="GO:0005739">
    <property type="term" value="C:mitochondrion"/>
    <property type="evidence" value="ECO:0007669"/>
    <property type="project" value="UniProtKB-SubCell"/>
</dbReference>
<evidence type="ECO:0000256" key="2">
    <source>
        <dbReference type="ARBA" id="ARBA00010835"/>
    </source>
</evidence>